<dbReference type="FunFam" id="3.40.309.10:FF:000012">
    <property type="entry name" value="Betaine aldehyde dehydrogenase"/>
    <property type="match status" value="1"/>
</dbReference>
<dbReference type="CDD" id="cd07559">
    <property type="entry name" value="ALDH_ACDHII_AcoD-like"/>
    <property type="match status" value="1"/>
</dbReference>
<dbReference type="SUPFAM" id="SSF53720">
    <property type="entry name" value="ALDH-like"/>
    <property type="match status" value="1"/>
</dbReference>
<dbReference type="OrthoDB" id="9762913at2"/>
<dbReference type="PANTHER" id="PTHR11699">
    <property type="entry name" value="ALDEHYDE DEHYDROGENASE-RELATED"/>
    <property type="match status" value="1"/>
</dbReference>
<dbReference type="InterPro" id="IPR029510">
    <property type="entry name" value="Ald_DH_CS_GLU"/>
</dbReference>
<feature type="domain" description="Aldehyde dehydrogenase" evidence="5">
    <location>
        <begin position="17"/>
        <end position="474"/>
    </location>
</feature>
<evidence type="ECO:0000313" key="6">
    <source>
        <dbReference type="EMBL" id="PSM52032.1"/>
    </source>
</evidence>
<evidence type="ECO:0000256" key="4">
    <source>
        <dbReference type="RuleBase" id="RU003345"/>
    </source>
</evidence>
<dbReference type="InterPro" id="IPR016162">
    <property type="entry name" value="Ald_DH_N"/>
</dbReference>
<dbReference type="InterPro" id="IPR016161">
    <property type="entry name" value="Ald_DH/histidinol_DH"/>
</dbReference>
<dbReference type="Proteomes" id="UP000240535">
    <property type="component" value="Unassembled WGS sequence"/>
</dbReference>
<evidence type="ECO:0000256" key="1">
    <source>
        <dbReference type="ARBA" id="ARBA00009986"/>
    </source>
</evidence>
<evidence type="ECO:0000313" key="7">
    <source>
        <dbReference type="Proteomes" id="UP000240535"/>
    </source>
</evidence>
<reference evidence="7" key="1">
    <citation type="submission" date="2017-10" db="EMBL/GenBank/DDBJ databases">
        <title>Campylobacter species from seals.</title>
        <authorList>
            <person name="Gilbert M.J."/>
            <person name="Zomer A.L."/>
            <person name="Timmerman A.J."/>
            <person name="Duim B."/>
            <person name="Wagenaar J.A."/>
        </authorList>
    </citation>
    <scope>NUCLEOTIDE SEQUENCE [LARGE SCALE GENOMIC DNA]</scope>
    <source>
        <strain evidence="7">17S00004-5</strain>
    </source>
</reference>
<evidence type="ECO:0000256" key="2">
    <source>
        <dbReference type="ARBA" id="ARBA00023002"/>
    </source>
</evidence>
<dbReference type="GO" id="GO:0016620">
    <property type="term" value="F:oxidoreductase activity, acting on the aldehyde or oxo group of donors, NAD or NADP as acceptor"/>
    <property type="evidence" value="ECO:0007669"/>
    <property type="project" value="InterPro"/>
</dbReference>
<dbReference type="AlphaFoldDB" id="A0A2P8R0L3"/>
<dbReference type="EMBL" id="PDHH01000004">
    <property type="protein sequence ID" value="PSM52032.1"/>
    <property type="molecule type" value="Genomic_DNA"/>
</dbReference>
<sequence length="486" mass="53068">MIKILDKYDLFIDGEFVPSSDGATLDSFNPATGEKIASIADATKEDVDRAVEAAKKAFDKFKHSTVNERSKLLLKIADIIDENKEYLAKVETMDNGKPIRETLNVDIPYAADHFRYFAGVIQGEEGTANILNEEQLSIVLREPIGVVGQIVPWNFPFLMAAWKLAPVIAAGDSSVLKPSSETSISVLELMRLIKDILPKGLINVITGRGSKAGEYLKNHEGLNKLAFTGSTEVGRDIGIAAAKRIIPATLELGGKSANIIYADADFEKALDGVQMGILFNQGQVCCAGSRIFVEEAIYDKFLEAAIEKFKNIKVGDPLKEDTQMGSQINKKQADKILDCIEIGKKEGAKVAVGGKRSSIGETFIEPTLLVNVTNNMEVAQEEIFGPVGVVIKFKNEEELIKMVNDSQYGLGGGVFTKDITKALRTARAMETGRVWVNCYNQIPAGSPFGGYKQSGIGRETHKVILDHYTQTKNIMIDVTGKTTGFY</sequence>
<evidence type="ECO:0000256" key="3">
    <source>
        <dbReference type="PROSITE-ProRule" id="PRU10007"/>
    </source>
</evidence>
<dbReference type="PROSITE" id="PS00070">
    <property type="entry name" value="ALDEHYDE_DEHYDR_CYS"/>
    <property type="match status" value="1"/>
</dbReference>
<comment type="similarity">
    <text evidence="1 4">Belongs to the aldehyde dehydrogenase family.</text>
</comment>
<keyword evidence="7" id="KW-1185">Reference proteome</keyword>
<dbReference type="Gene3D" id="3.40.605.10">
    <property type="entry name" value="Aldehyde Dehydrogenase, Chain A, domain 1"/>
    <property type="match status" value="1"/>
</dbReference>
<dbReference type="PROSITE" id="PS00687">
    <property type="entry name" value="ALDEHYDE_DEHYDR_GLU"/>
    <property type="match status" value="1"/>
</dbReference>
<dbReference type="RefSeq" id="WP_106871540.1">
    <property type="nucleotide sequence ID" value="NZ_CP053841.1"/>
</dbReference>
<protein>
    <submittedName>
        <fullName evidence="6">Aldehyde dehydrogenase</fullName>
    </submittedName>
</protein>
<dbReference type="Gene3D" id="3.40.309.10">
    <property type="entry name" value="Aldehyde Dehydrogenase, Chain A, domain 2"/>
    <property type="match status" value="1"/>
</dbReference>
<dbReference type="InterPro" id="IPR016163">
    <property type="entry name" value="Ald_DH_C"/>
</dbReference>
<dbReference type="FunFam" id="3.40.605.10:FF:000007">
    <property type="entry name" value="NAD/NADP-dependent betaine aldehyde dehydrogenase"/>
    <property type="match status" value="1"/>
</dbReference>
<dbReference type="InterPro" id="IPR016160">
    <property type="entry name" value="Ald_DH_CS_CYS"/>
</dbReference>
<evidence type="ECO:0000259" key="5">
    <source>
        <dbReference type="Pfam" id="PF00171"/>
    </source>
</evidence>
<feature type="active site" evidence="3">
    <location>
        <position position="251"/>
    </location>
</feature>
<gene>
    <name evidence="6" type="ORF">CQ405_05595</name>
</gene>
<keyword evidence="2 4" id="KW-0560">Oxidoreductase</keyword>
<name>A0A2P8R0L3_9BACT</name>
<dbReference type="Pfam" id="PF00171">
    <property type="entry name" value="Aldedh"/>
    <property type="match status" value="1"/>
</dbReference>
<proteinExistence type="inferred from homology"/>
<organism evidence="6 7">
    <name type="scientific">Campylobacter blaseri</name>
    <dbReference type="NCBI Taxonomy" id="2042961"/>
    <lineage>
        <taxon>Bacteria</taxon>
        <taxon>Pseudomonadati</taxon>
        <taxon>Campylobacterota</taxon>
        <taxon>Epsilonproteobacteria</taxon>
        <taxon>Campylobacterales</taxon>
        <taxon>Campylobacteraceae</taxon>
        <taxon>Campylobacter</taxon>
    </lineage>
</organism>
<accession>A0A2P8R0L3</accession>
<comment type="caution">
    <text evidence="6">The sequence shown here is derived from an EMBL/GenBank/DDBJ whole genome shotgun (WGS) entry which is preliminary data.</text>
</comment>
<dbReference type="InterPro" id="IPR015590">
    <property type="entry name" value="Aldehyde_DH_dom"/>
</dbReference>